<protein>
    <submittedName>
        <fullName evidence="1">Uncharacterized protein</fullName>
    </submittedName>
</protein>
<organism evidence="1">
    <name type="scientific">uncultured Caudovirales phage</name>
    <dbReference type="NCBI Taxonomy" id="2100421"/>
    <lineage>
        <taxon>Viruses</taxon>
        <taxon>Duplodnaviria</taxon>
        <taxon>Heunggongvirae</taxon>
        <taxon>Uroviricota</taxon>
        <taxon>Caudoviricetes</taxon>
        <taxon>Peduoviridae</taxon>
        <taxon>Maltschvirus</taxon>
        <taxon>Maltschvirus maltsch</taxon>
    </lineage>
</organism>
<sequence length="95" mass="10574">MNTFTVTITDAEYKALAFDVLDPQDWIENAVHERCRVAMEEIFKQEVARMLADPETTSIPADREAVVLAADIKTAAQIQAEQMIPMIESAPTPPI</sequence>
<name>A0A6J5PSC5_9CAUD</name>
<reference evidence="1" key="1">
    <citation type="submission" date="2020-05" db="EMBL/GenBank/DDBJ databases">
        <authorList>
            <person name="Chiriac C."/>
            <person name="Salcher M."/>
            <person name="Ghai R."/>
            <person name="Kavagutti S V."/>
        </authorList>
    </citation>
    <scope>NUCLEOTIDE SEQUENCE</scope>
</reference>
<accession>A0A6J5PSC5</accession>
<dbReference type="EMBL" id="LR796877">
    <property type="protein sequence ID" value="CAB4171958.1"/>
    <property type="molecule type" value="Genomic_DNA"/>
</dbReference>
<proteinExistence type="predicted"/>
<evidence type="ECO:0000313" key="1">
    <source>
        <dbReference type="EMBL" id="CAB4171958.1"/>
    </source>
</evidence>
<gene>
    <name evidence="1" type="ORF">UFOVP923_39</name>
</gene>